<evidence type="ECO:0000313" key="4">
    <source>
        <dbReference type="EMBL" id="KAJ5083317.1"/>
    </source>
</evidence>
<organism evidence="4 5">
    <name type="scientific">Penicillium angulare</name>
    <dbReference type="NCBI Taxonomy" id="116970"/>
    <lineage>
        <taxon>Eukaryota</taxon>
        <taxon>Fungi</taxon>
        <taxon>Dikarya</taxon>
        <taxon>Ascomycota</taxon>
        <taxon>Pezizomycotina</taxon>
        <taxon>Eurotiomycetes</taxon>
        <taxon>Eurotiomycetidae</taxon>
        <taxon>Eurotiales</taxon>
        <taxon>Aspergillaceae</taxon>
        <taxon>Penicillium</taxon>
    </lineage>
</organism>
<accession>A0A9W9EK71</accession>
<proteinExistence type="inferred from homology"/>
<evidence type="ECO:0000256" key="2">
    <source>
        <dbReference type="ARBA" id="ARBA00022603"/>
    </source>
</evidence>
<dbReference type="GO" id="GO:0008168">
    <property type="term" value="F:methyltransferase activity"/>
    <property type="evidence" value="ECO:0007669"/>
    <property type="project" value="UniProtKB-KW"/>
</dbReference>
<sequence>MAHPKDGPHRKATAAPDYDTPEFWDARFANGHDVGEWLNPGQVLVDRVVSKLENRSRTAGGGQRKPHVLHLGPGISKLGAKLRDACLDRGWRANGIVNVDFSSEAIRIGQNSENLRSPAEAMKWHQADLLAWSDVANILPYAPFEVIVDKSTSDAIATSTDQIMEATGEISNVCPTIQHLLAIDYKINLRPVELLALHLVPLAQRGTAWIVLSYSTFRFENLPYLAKYWALHSRTPLKAPTGPVSSSAYTPDVFHWIYTLIRK</sequence>
<dbReference type="EMBL" id="JAPQKH010000008">
    <property type="protein sequence ID" value="KAJ5083317.1"/>
    <property type="molecule type" value="Genomic_DNA"/>
</dbReference>
<reference evidence="4" key="1">
    <citation type="submission" date="2022-11" db="EMBL/GenBank/DDBJ databases">
        <authorList>
            <person name="Petersen C."/>
        </authorList>
    </citation>
    <scope>NUCLEOTIDE SEQUENCE</scope>
    <source>
        <strain evidence="4">IBT 30069</strain>
    </source>
</reference>
<dbReference type="AlphaFoldDB" id="A0A9W9EK71"/>
<dbReference type="OrthoDB" id="411785at2759"/>
<protein>
    <submittedName>
        <fullName evidence="4">Uncharacterized protein</fullName>
    </submittedName>
</protein>
<evidence type="ECO:0000256" key="1">
    <source>
        <dbReference type="ARBA" id="ARBA00008361"/>
    </source>
</evidence>
<keyword evidence="5" id="KW-1185">Reference proteome</keyword>
<dbReference type="PANTHER" id="PTHR12176">
    <property type="entry name" value="SAM-DEPENDENT METHYLTRANSFERASE SUPERFAMILY PROTEIN"/>
    <property type="match status" value="1"/>
</dbReference>
<name>A0A9W9EK71_9EURO</name>
<keyword evidence="2" id="KW-0489">Methyltransferase</keyword>
<comment type="similarity">
    <text evidence="1">Belongs to the methyltransferase superfamily.</text>
</comment>
<reference evidence="4" key="2">
    <citation type="journal article" date="2023" name="IMA Fungus">
        <title>Comparative genomic study of the Penicillium genus elucidates a diverse pangenome and 15 lateral gene transfer events.</title>
        <authorList>
            <person name="Petersen C."/>
            <person name="Sorensen T."/>
            <person name="Nielsen M.R."/>
            <person name="Sondergaard T.E."/>
            <person name="Sorensen J.L."/>
            <person name="Fitzpatrick D.A."/>
            <person name="Frisvad J.C."/>
            <person name="Nielsen K.L."/>
        </authorList>
    </citation>
    <scope>NUCLEOTIDE SEQUENCE</scope>
    <source>
        <strain evidence="4">IBT 30069</strain>
    </source>
</reference>
<evidence type="ECO:0000313" key="5">
    <source>
        <dbReference type="Proteomes" id="UP001149165"/>
    </source>
</evidence>
<dbReference type="GO" id="GO:0032259">
    <property type="term" value="P:methylation"/>
    <property type="evidence" value="ECO:0007669"/>
    <property type="project" value="UniProtKB-KW"/>
</dbReference>
<dbReference type="Gene3D" id="3.40.50.150">
    <property type="entry name" value="Vaccinia Virus protein VP39"/>
    <property type="match status" value="1"/>
</dbReference>
<dbReference type="SUPFAM" id="SSF53335">
    <property type="entry name" value="S-adenosyl-L-methionine-dependent methyltransferases"/>
    <property type="match status" value="1"/>
</dbReference>
<comment type="caution">
    <text evidence="4">The sequence shown here is derived from an EMBL/GenBank/DDBJ whole genome shotgun (WGS) entry which is preliminary data.</text>
</comment>
<dbReference type="InterPro" id="IPR051419">
    <property type="entry name" value="Lys/N-term_MeTrsfase_sf"/>
</dbReference>
<dbReference type="InterPro" id="IPR029063">
    <property type="entry name" value="SAM-dependent_MTases_sf"/>
</dbReference>
<dbReference type="Proteomes" id="UP001149165">
    <property type="component" value="Unassembled WGS sequence"/>
</dbReference>
<gene>
    <name evidence="4" type="ORF">N7456_012744</name>
</gene>
<evidence type="ECO:0000256" key="3">
    <source>
        <dbReference type="ARBA" id="ARBA00022679"/>
    </source>
</evidence>
<keyword evidence="3" id="KW-0808">Transferase</keyword>
<dbReference type="PANTHER" id="PTHR12176:SF84">
    <property type="entry name" value="METHYLTRANSFERASE DOMAIN-CONTAINING PROTEIN"/>
    <property type="match status" value="1"/>
</dbReference>